<evidence type="ECO:0000313" key="3">
    <source>
        <dbReference type="Proteomes" id="UP000238348"/>
    </source>
</evidence>
<dbReference type="AlphaFoldDB" id="A0A2L0FBI7"/>
<dbReference type="EMBL" id="CP012673">
    <property type="protein sequence ID" value="AUX48893.1"/>
    <property type="molecule type" value="Genomic_DNA"/>
</dbReference>
<evidence type="ECO:0000256" key="1">
    <source>
        <dbReference type="SAM" id="Phobius"/>
    </source>
</evidence>
<name>A0A2L0FBI7_SORCE</name>
<keyword evidence="1" id="KW-1133">Transmembrane helix</keyword>
<organism evidence="2 3">
    <name type="scientific">Sorangium cellulosum</name>
    <name type="common">Polyangium cellulosum</name>
    <dbReference type="NCBI Taxonomy" id="56"/>
    <lineage>
        <taxon>Bacteria</taxon>
        <taxon>Pseudomonadati</taxon>
        <taxon>Myxococcota</taxon>
        <taxon>Polyangia</taxon>
        <taxon>Polyangiales</taxon>
        <taxon>Polyangiaceae</taxon>
        <taxon>Sorangium</taxon>
    </lineage>
</organism>
<feature type="transmembrane region" description="Helical" evidence="1">
    <location>
        <begin position="224"/>
        <end position="248"/>
    </location>
</feature>
<reference evidence="2 3" key="1">
    <citation type="submission" date="2015-09" db="EMBL/GenBank/DDBJ databases">
        <title>Sorangium comparison.</title>
        <authorList>
            <person name="Zaburannyi N."/>
            <person name="Bunk B."/>
            <person name="Overmann J."/>
            <person name="Mueller R."/>
        </authorList>
    </citation>
    <scope>NUCLEOTIDE SEQUENCE [LARGE SCALE GENOMIC DNA]</scope>
    <source>
        <strain evidence="2 3">So ce26</strain>
    </source>
</reference>
<accession>A0A2L0FBI7</accession>
<protein>
    <submittedName>
        <fullName evidence="2">Uncharacterized protein</fullName>
    </submittedName>
</protein>
<dbReference type="Proteomes" id="UP000238348">
    <property type="component" value="Chromosome"/>
</dbReference>
<sequence length="369" mass="38109">MLAVHCPRCGRPAPVSLASPDLMACAACHYRGPPPADASHGLRAAAHVLFQTDVRRRQLSEALRRTLATASRRHARLLVVFALAAVPVTGFCAVMLLGMWVSPNTEGNLVMGAMTVAAWLGTVGTGAAVLAFVRRRQRRIEEACAARPPAAPGEPAACHVCGAPLDGGDGGGGVIARCGFCAADNLVAPAVLERARARQVVLLRSFEQAVSAELAAFSRATSGAAAAVVAIALAVPAAVVVIAMIVVITAESRRVPADVTVRYVVVGTPVGQCVGKIAVRKDGSTVVLFSSFRRDELPEEQLIAPGSPIEDLAPGSFVGRAVTSTRGAGVVVEVFSSPLTGNTAEVRRDDGTSFNSSIAGLCLDARPAR</sequence>
<feature type="transmembrane region" description="Helical" evidence="1">
    <location>
        <begin position="113"/>
        <end position="133"/>
    </location>
</feature>
<dbReference type="OrthoDB" id="5505865at2"/>
<feature type="transmembrane region" description="Helical" evidence="1">
    <location>
        <begin position="77"/>
        <end position="101"/>
    </location>
</feature>
<evidence type="ECO:0000313" key="2">
    <source>
        <dbReference type="EMBL" id="AUX48893.1"/>
    </source>
</evidence>
<dbReference type="RefSeq" id="WP_104986676.1">
    <property type="nucleotide sequence ID" value="NZ_CP012673.1"/>
</dbReference>
<keyword evidence="1" id="KW-0812">Transmembrane</keyword>
<proteinExistence type="predicted"/>
<gene>
    <name evidence="2" type="ORF">SOCE26_104360</name>
</gene>
<keyword evidence="1" id="KW-0472">Membrane</keyword>